<reference evidence="12 13" key="1">
    <citation type="submission" date="2019-02" db="EMBL/GenBank/DDBJ databases">
        <title>Deep-cultivation of Planctomycetes and their phenomic and genomic characterization uncovers novel biology.</title>
        <authorList>
            <person name="Wiegand S."/>
            <person name="Jogler M."/>
            <person name="Boedeker C."/>
            <person name="Pinto D."/>
            <person name="Vollmers J."/>
            <person name="Rivas-Marin E."/>
            <person name="Kohn T."/>
            <person name="Peeters S.H."/>
            <person name="Heuer A."/>
            <person name="Rast P."/>
            <person name="Oberbeckmann S."/>
            <person name="Bunk B."/>
            <person name="Jeske O."/>
            <person name="Meyerdierks A."/>
            <person name="Storesund J.E."/>
            <person name="Kallscheuer N."/>
            <person name="Luecker S."/>
            <person name="Lage O.M."/>
            <person name="Pohl T."/>
            <person name="Merkel B.J."/>
            <person name="Hornburger P."/>
            <person name="Mueller R.-W."/>
            <person name="Bruemmer F."/>
            <person name="Labrenz M."/>
            <person name="Spormann A.M."/>
            <person name="Op Den Camp H."/>
            <person name="Overmann J."/>
            <person name="Amann R."/>
            <person name="Jetten M.S.M."/>
            <person name="Mascher T."/>
            <person name="Medema M.H."/>
            <person name="Devos D.P."/>
            <person name="Kaster A.-K."/>
            <person name="Ovreas L."/>
            <person name="Rohde M."/>
            <person name="Galperin M.Y."/>
            <person name="Jogler C."/>
        </authorList>
    </citation>
    <scope>NUCLEOTIDE SEQUENCE [LARGE SCALE GENOMIC DNA]</scope>
    <source>
        <strain evidence="12 13">Mal64</strain>
    </source>
</reference>
<dbReference type="AlphaFoldDB" id="A0A5C5ZND7"/>
<gene>
    <name evidence="9 12" type="primary">ispE</name>
    <name evidence="12" type="ORF">Mal64_24500</name>
</gene>
<dbReference type="HAMAP" id="MF_00061">
    <property type="entry name" value="IspE"/>
    <property type="match status" value="1"/>
</dbReference>
<evidence type="ECO:0000256" key="7">
    <source>
        <dbReference type="ARBA" id="ARBA00022840"/>
    </source>
</evidence>
<feature type="binding site" evidence="9">
    <location>
        <begin position="125"/>
        <end position="135"/>
    </location>
    <ligand>
        <name>ATP</name>
        <dbReference type="ChEBI" id="CHEBI:30616"/>
    </ligand>
</feature>
<evidence type="ECO:0000256" key="3">
    <source>
        <dbReference type="ARBA" id="ARBA00017473"/>
    </source>
</evidence>
<comment type="catalytic activity">
    <reaction evidence="9">
        <text>4-CDP-2-C-methyl-D-erythritol + ATP = 4-CDP-2-C-methyl-D-erythritol 2-phosphate + ADP + H(+)</text>
        <dbReference type="Rhea" id="RHEA:18437"/>
        <dbReference type="ChEBI" id="CHEBI:15378"/>
        <dbReference type="ChEBI" id="CHEBI:30616"/>
        <dbReference type="ChEBI" id="CHEBI:57823"/>
        <dbReference type="ChEBI" id="CHEBI:57919"/>
        <dbReference type="ChEBI" id="CHEBI:456216"/>
        <dbReference type="EC" id="2.7.1.148"/>
    </reaction>
</comment>
<dbReference type="GO" id="GO:0005524">
    <property type="term" value="F:ATP binding"/>
    <property type="evidence" value="ECO:0007669"/>
    <property type="project" value="UniProtKB-UniRule"/>
</dbReference>
<evidence type="ECO:0000259" key="11">
    <source>
        <dbReference type="Pfam" id="PF08544"/>
    </source>
</evidence>
<evidence type="ECO:0000256" key="1">
    <source>
        <dbReference type="ARBA" id="ARBA00009684"/>
    </source>
</evidence>
<dbReference type="Gene3D" id="3.30.70.890">
    <property type="entry name" value="GHMP kinase, C-terminal domain"/>
    <property type="match status" value="1"/>
</dbReference>
<protein>
    <recommendedName>
        <fullName evidence="3 9">4-diphosphocytidyl-2-C-methyl-D-erythritol kinase</fullName>
        <shortName evidence="9">CMK</shortName>
        <ecNumber evidence="2 9">2.7.1.148</ecNumber>
    </recommendedName>
    <alternativeName>
        <fullName evidence="8 9">4-(cytidine-5'-diphospho)-2-C-methyl-D-erythritol kinase</fullName>
    </alternativeName>
</protein>
<evidence type="ECO:0000256" key="4">
    <source>
        <dbReference type="ARBA" id="ARBA00022679"/>
    </source>
</evidence>
<dbReference type="Proteomes" id="UP000315440">
    <property type="component" value="Unassembled WGS sequence"/>
</dbReference>
<keyword evidence="9" id="KW-0414">Isoprene biosynthesis</keyword>
<dbReference type="PIRSF" id="PIRSF010376">
    <property type="entry name" value="IspE"/>
    <property type="match status" value="1"/>
</dbReference>
<dbReference type="InterPro" id="IPR036554">
    <property type="entry name" value="GHMP_kinase_C_sf"/>
</dbReference>
<dbReference type="Pfam" id="PF00288">
    <property type="entry name" value="GHMP_kinases_N"/>
    <property type="match status" value="1"/>
</dbReference>
<name>A0A5C5ZND7_9BACT</name>
<comment type="function">
    <text evidence="9">Catalyzes the phosphorylation of the position 2 hydroxy group of 4-diphosphocytidyl-2C-methyl-D-erythritol.</text>
</comment>
<dbReference type="GO" id="GO:0050515">
    <property type="term" value="F:4-(cytidine 5'-diphospho)-2-C-methyl-D-erythritol kinase activity"/>
    <property type="evidence" value="ECO:0007669"/>
    <property type="project" value="UniProtKB-UniRule"/>
</dbReference>
<dbReference type="GO" id="GO:0019288">
    <property type="term" value="P:isopentenyl diphosphate biosynthetic process, methylerythritol 4-phosphate pathway"/>
    <property type="evidence" value="ECO:0007669"/>
    <property type="project" value="UniProtKB-UniRule"/>
</dbReference>
<evidence type="ECO:0000313" key="13">
    <source>
        <dbReference type="Proteomes" id="UP000315440"/>
    </source>
</evidence>
<evidence type="ECO:0000256" key="6">
    <source>
        <dbReference type="ARBA" id="ARBA00022777"/>
    </source>
</evidence>
<feature type="domain" description="GHMP kinase C-terminal" evidence="11">
    <location>
        <begin position="239"/>
        <end position="309"/>
    </location>
</feature>
<dbReference type="Gene3D" id="3.30.230.10">
    <property type="match status" value="1"/>
</dbReference>
<proteinExistence type="inferred from homology"/>
<organism evidence="12 13">
    <name type="scientific">Pseudobythopirellula maris</name>
    <dbReference type="NCBI Taxonomy" id="2527991"/>
    <lineage>
        <taxon>Bacteria</taxon>
        <taxon>Pseudomonadati</taxon>
        <taxon>Planctomycetota</taxon>
        <taxon>Planctomycetia</taxon>
        <taxon>Pirellulales</taxon>
        <taxon>Lacipirellulaceae</taxon>
        <taxon>Pseudobythopirellula</taxon>
    </lineage>
</organism>
<keyword evidence="4 9" id="KW-0808">Transferase</keyword>
<dbReference type="InterPro" id="IPR004424">
    <property type="entry name" value="IspE"/>
</dbReference>
<dbReference type="InterPro" id="IPR020568">
    <property type="entry name" value="Ribosomal_Su5_D2-typ_SF"/>
</dbReference>
<evidence type="ECO:0000256" key="2">
    <source>
        <dbReference type="ARBA" id="ARBA00012052"/>
    </source>
</evidence>
<dbReference type="SUPFAM" id="SSF54211">
    <property type="entry name" value="Ribosomal protein S5 domain 2-like"/>
    <property type="match status" value="1"/>
</dbReference>
<evidence type="ECO:0000256" key="9">
    <source>
        <dbReference type="HAMAP-Rule" id="MF_00061"/>
    </source>
</evidence>
<dbReference type="InterPro" id="IPR013750">
    <property type="entry name" value="GHMP_kinase_C_dom"/>
</dbReference>
<dbReference type="InterPro" id="IPR006204">
    <property type="entry name" value="GHMP_kinase_N_dom"/>
</dbReference>
<feature type="domain" description="GHMP kinase N-terminal" evidence="10">
    <location>
        <begin position="97"/>
        <end position="172"/>
    </location>
</feature>
<dbReference type="InterPro" id="IPR014721">
    <property type="entry name" value="Ribsml_uS5_D2-typ_fold_subgr"/>
</dbReference>
<keyword evidence="6 9" id="KW-0418">Kinase</keyword>
<dbReference type="NCBIfam" id="TIGR00154">
    <property type="entry name" value="ispE"/>
    <property type="match status" value="1"/>
</dbReference>
<keyword evidence="5 9" id="KW-0547">Nucleotide-binding</keyword>
<dbReference type="PANTHER" id="PTHR43527:SF2">
    <property type="entry name" value="4-DIPHOSPHOCYTIDYL-2-C-METHYL-D-ERYTHRITOL KINASE, CHLOROPLASTIC"/>
    <property type="match status" value="1"/>
</dbReference>
<dbReference type="EC" id="2.7.1.148" evidence="2 9"/>
<evidence type="ECO:0000256" key="8">
    <source>
        <dbReference type="ARBA" id="ARBA00032554"/>
    </source>
</evidence>
<evidence type="ECO:0000313" key="12">
    <source>
        <dbReference type="EMBL" id="TWT88959.1"/>
    </source>
</evidence>
<evidence type="ECO:0000256" key="5">
    <source>
        <dbReference type="ARBA" id="ARBA00022741"/>
    </source>
</evidence>
<dbReference type="GO" id="GO:0016114">
    <property type="term" value="P:terpenoid biosynthetic process"/>
    <property type="evidence" value="ECO:0007669"/>
    <property type="project" value="UniProtKB-UniRule"/>
</dbReference>
<dbReference type="Pfam" id="PF08544">
    <property type="entry name" value="GHMP_kinases_C"/>
    <property type="match status" value="1"/>
</dbReference>
<sequence>MGLEVVAANNLRRIDRGLRVLAPAKLNLCLDLLGQRADGFHELETVMTTVRLFDTVELRTPDSGEANGNADGAIRFTAADAAGRPLPAEWAPSDDSNLAVRALRVLFEQTGESRPAELKLFKRIPSQAGMGGASSDAAAVLVAANRLWRLGLSTDDLLQAAAQLGSDVPFFVAAIMNETGHAAALCRGRGERIEPIAAPAGKAIVIAKPAVGLSTASVYRSVEQRRCDDPRSQSVARRLAEGDWRGVGGEMRNALQAAAMRLAPELRAVAAAMGRLGLVAHQLTGSGAAWFGLCPSLRHARHAAARLRADHALWACATTT</sequence>
<accession>A0A5C5ZND7</accession>
<evidence type="ECO:0000259" key="10">
    <source>
        <dbReference type="Pfam" id="PF00288"/>
    </source>
</evidence>
<dbReference type="SUPFAM" id="SSF55060">
    <property type="entry name" value="GHMP Kinase, C-terminal domain"/>
    <property type="match status" value="1"/>
</dbReference>
<dbReference type="PANTHER" id="PTHR43527">
    <property type="entry name" value="4-DIPHOSPHOCYTIDYL-2-C-METHYL-D-ERYTHRITOL KINASE, CHLOROPLASTIC"/>
    <property type="match status" value="1"/>
</dbReference>
<comment type="similarity">
    <text evidence="1 9">Belongs to the GHMP kinase family. IspE subfamily.</text>
</comment>
<keyword evidence="7 9" id="KW-0067">ATP-binding</keyword>
<feature type="active site" evidence="9">
    <location>
        <position position="167"/>
    </location>
</feature>
<feature type="active site" evidence="9">
    <location>
        <position position="25"/>
    </location>
</feature>
<comment type="caution">
    <text evidence="12">The sequence shown here is derived from an EMBL/GenBank/DDBJ whole genome shotgun (WGS) entry which is preliminary data.</text>
</comment>
<dbReference type="UniPathway" id="UPA00056">
    <property type="reaction ID" value="UER00094"/>
</dbReference>
<comment type="pathway">
    <text evidence="9">Isoprenoid biosynthesis; isopentenyl diphosphate biosynthesis via DXP pathway; isopentenyl diphosphate from 1-deoxy-D-xylulose 5-phosphate: step 3/6.</text>
</comment>
<dbReference type="EMBL" id="SJPQ01000002">
    <property type="protein sequence ID" value="TWT88959.1"/>
    <property type="molecule type" value="Genomic_DNA"/>
</dbReference>
<keyword evidence="13" id="KW-1185">Reference proteome</keyword>